<dbReference type="AlphaFoldDB" id="A0A1H3A139"/>
<organism evidence="2 3">
    <name type="scientific">Paracoccus sanguinis</name>
    <dbReference type="NCBI Taxonomy" id="1545044"/>
    <lineage>
        <taxon>Bacteria</taxon>
        <taxon>Pseudomonadati</taxon>
        <taxon>Pseudomonadota</taxon>
        <taxon>Alphaproteobacteria</taxon>
        <taxon>Rhodobacterales</taxon>
        <taxon>Paracoccaceae</taxon>
        <taxon>Paracoccus</taxon>
    </lineage>
</organism>
<dbReference type="EMBL" id="FNNA01000003">
    <property type="protein sequence ID" value="SDX22948.1"/>
    <property type="molecule type" value="Genomic_DNA"/>
</dbReference>
<accession>A0A1H3A139</accession>
<dbReference type="InterPro" id="IPR007332">
    <property type="entry name" value="DUF411"/>
</dbReference>
<feature type="signal peptide" evidence="1">
    <location>
        <begin position="1"/>
        <end position="24"/>
    </location>
</feature>
<evidence type="ECO:0000313" key="2">
    <source>
        <dbReference type="EMBL" id="SDX22948.1"/>
    </source>
</evidence>
<keyword evidence="3" id="KW-1185">Reference proteome</keyword>
<dbReference type="Pfam" id="PF04214">
    <property type="entry name" value="DUF411"/>
    <property type="match status" value="1"/>
</dbReference>
<dbReference type="STRING" id="1545044.SAMN05444276_103301"/>
<evidence type="ECO:0000313" key="3">
    <source>
        <dbReference type="Proteomes" id="UP000182944"/>
    </source>
</evidence>
<keyword evidence="1" id="KW-0732">Signal</keyword>
<protein>
    <submittedName>
        <fullName evidence="2">Uncharacterized conserved protein</fullName>
    </submittedName>
</protein>
<dbReference type="Proteomes" id="UP000182944">
    <property type="component" value="Unassembled WGS sequence"/>
</dbReference>
<name>A0A1H3A139_9RHOB</name>
<sequence length="155" mass="16917">MIDRIRRFTQGVAVLLTTTSAAMAADRGTVHVVEGTGCECCSQWTEYLRQNGFEVTSEERYGALLIRHKMDLGVPTSQLSCHTGEIDGYFIEGHVPAADIERLLKERPDAAGLAVPGMPYGSPGMGPENKRKAYDVNLVKRDGSVEVFSHYAAAQ</sequence>
<evidence type="ECO:0000256" key="1">
    <source>
        <dbReference type="SAM" id="SignalP"/>
    </source>
</evidence>
<gene>
    <name evidence="2" type="ORF">SAMN05444276_103301</name>
</gene>
<feature type="chain" id="PRO_5010325269" evidence="1">
    <location>
        <begin position="25"/>
        <end position="155"/>
    </location>
</feature>
<reference evidence="3" key="1">
    <citation type="submission" date="2016-10" db="EMBL/GenBank/DDBJ databases">
        <authorList>
            <person name="Varghese N."/>
            <person name="Submissions S."/>
        </authorList>
    </citation>
    <scope>NUCLEOTIDE SEQUENCE [LARGE SCALE GENOMIC DNA]</scope>
    <source>
        <strain evidence="3">DSM 29303</strain>
    </source>
</reference>
<proteinExistence type="predicted"/>